<evidence type="ECO:0000256" key="1">
    <source>
        <dbReference type="ARBA" id="ARBA00005594"/>
    </source>
</evidence>
<evidence type="ECO:0000313" key="13">
    <source>
        <dbReference type="Proteomes" id="UP000257479"/>
    </source>
</evidence>
<dbReference type="InterPro" id="IPR001278">
    <property type="entry name" value="Arg-tRNA-ligase"/>
</dbReference>
<evidence type="ECO:0000256" key="9">
    <source>
        <dbReference type="RuleBase" id="RU363038"/>
    </source>
</evidence>
<dbReference type="AlphaFoldDB" id="A0A3C1KCM3"/>
<feature type="non-terminal residue" evidence="12">
    <location>
        <position position="1"/>
    </location>
</feature>
<keyword evidence="6 9" id="KW-0648">Protein biosynthesis</keyword>
<dbReference type="Proteomes" id="UP000257479">
    <property type="component" value="Unassembled WGS sequence"/>
</dbReference>
<evidence type="ECO:0000259" key="10">
    <source>
        <dbReference type="Pfam" id="PF00750"/>
    </source>
</evidence>
<feature type="domain" description="Arginyl-tRNA synthetase catalytic core" evidence="10">
    <location>
        <begin position="5"/>
        <end position="128"/>
    </location>
</feature>
<keyword evidence="7 9" id="KW-0030">Aminoacyl-tRNA synthetase</keyword>
<dbReference type="InterPro" id="IPR035684">
    <property type="entry name" value="ArgRS_core"/>
</dbReference>
<accession>A0A3C1KCM3</accession>
<evidence type="ECO:0000256" key="8">
    <source>
        <dbReference type="ARBA" id="ARBA00049339"/>
    </source>
</evidence>
<evidence type="ECO:0000256" key="5">
    <source>
        <dbReference type="ARBA" id="ARBA00022840"/>
    </source>
</evidence>
<name>A0A3C1KCM3_9MICO</name>
<evidence type="ECO:0000256" key="3">
    <source>
        <dbReference type="ARBA" id="ARBA00022598"/>
    </source>
</evidence>
<evidence type="ECO:0000313" key="12">
    <source>
        <dbReference type="EMBL" id="HAN24248.1"/>
    </source>
</evidence>
<dbReference type="EC" id="6.1.1.19" evidence="2"/>
<keyword evidence="3 9" id="KW-0436">Ligase</keyword>
<dbReference type="Gene3D" id="3.40.50.620">
    <property type="entry name" value="HUPs"/>
    <property type="match status" value="1"/>
</dbReference>
<keyword evidence="5 9" id="KW-0067">ATP-binding</keyword>
<dbReference type="Pfam" id="PF00750">
    <property type="entry name" value="tRNA-synt_1d"/>
    <property type="match status" value="1"/>
</dbReference>
<dbReference type="InterPro" id="IPR009080">
    <property type="entry name" value="tRNAsynth_Ia_anticodon-bd"/>
</dbReference>
<gene>
    <name evidence="12" type="primary">argS</name>
    <name evidence="12" type="ORF">DCP95_06690</name>
</gene>
<reference evidence="12 13" key="1">
    <citation type="journal article" date="2018" name="Nat. Biotechnol.">
        <title>A standardized bacterial taxonomy based on genome phylogeny substantially revises the tree of life.</title>
        <authorList>
            <person name="Parks D.H."/>
            <person name="Chuvochina M."/>
            <person name="Waite D.W."/>
            <person name="Rinke C."/>
            <person name="Skarshewski A."/>
            <person name="Chaumeil P.A."/>
            <person name="Hugenholtz P."/>
        </authorList>
    </citation>
    <scope>NUCLEOTIDE SEQUENCE [LARGE SCALE GENOMIC DNA]</scope>
    <source>
        <strain evidence="12">UBA9152</strain>
    </source>
</reference>
<evidence type="ECO:0000256" key="2">
    <source>
        <dbReference type="ARBA" id="ARBA00012837"/>
    </source>
</evidence>
<organism evidence="12 13">
    <name type="scientific">Microbacterium ginsengisoli</name>
    <dbReference type="NCBI Taxonomy" id="400772"/>
    <lineage>
        <taxon>Bacteria</taxon>
        <taxon>Bacillati</taxon>
        <taxon>Actinomycetota</taxon>
        <taxon>Actinomycetes</taxon>
        <taxon>Micrococcales</taxon>
        <taxon>Microbacteriaceae</taxon>
        <taxon>Microbacterium</taxon>
    </lineage>
</organism>
<keyword evidence="4 9" id="KW-0547">Nucleotide-binding</keyword>
<dbReference type="InterPro" id="IPR014729">
    <property type="entry name" value="Rossmann-like_a/b/a_fold"/>
</dbReference>
<comment type="caution">
    <text evidence="12">The sequence shown here is derived from an EMBL/GenBank/DDBJ whole genome shotgun (WGS) entry which is preliminary data.</text>
</comment>
<protein>
    <recommendedName>
        <fullName evidence="2">arginine--tRNA ligase</fullName>
        <ecNumber evidence="2">6.1.1.19</ecNumber>
    </recommendedName>
</protein>
<dbReference type="PANTHER" id="PTHR11956">
    <property type="entry name" value="ARGINYL-TRNA SYNTHETASE"/>
    <property type="match status" value="1"/>
</dbReference>
<dbReference type="GO" id="GO:0006420">
    <property type="term" value="P:arginyl-tRNA aminoacylation"/>
    <property type="evidence" value="ECO:0007669"/>
    <property type="project" value="InterPro"/>
</dbReference>
<dbReference type="Gene3D" id="1.10.730.10">
    <property type="entry name" value="Isoleucyl-tRNA Synthetase, Domain 1"/>
    <property type="match status" value="1"/>
</dbReference>
<dbReference type="EMBL" id="DMNG01000113">
    <property type="protein sequence ID" value="HAN24248.1"/>
    <property type="molecule type" value="Genomic_DNA"/>
</dbReference>
<evidence type="ECO:0000256" key="4">
    <source>
        <dbReference type="ARBA" id="ARBA00022741"/>
    </source>
</evidence>
<feature type="non-terminal residue" evidence="12">
    <location>
        <position position="220"/>
    </location>
</feature>
<dbReference type="GO" id="GO:0004814">
    <property type="term" value="F:arginine-tRNA ligase activity"/>
    <property type="evidence" value="ECO:0007669"/>
    <property type="project" value="UniProtKB-EC"/>
</dbReference>
<evidence type="ECO:0000259" key="11">
    <source>
        <dbReference type="Pfam" id="PF05746"/>
    </source>
</evidence>
<comment type="similarity">
    <text evidence="1 9">Belongs to the class-I aminoacyl-tRNA synthetase family.</text>
</comment>
<evidence type="ECO:0000256" key="7">
    <source>
        <dbReference type="ARBA" id="ARBA00023146"/>
    </source>
</evidence>
<sequence>GPSLVDEAVDRLRAQGHVFDQDDAVWVRTTAFGDDKDRVIRRSNGEYTYFAADAAYYLNKGDRGFAHKIYLLGADHHGYVHRLKALAGAAGDDPDRDIEVLIGQLVSVNGARLSKRAGNIIELDDLRDWLGTDALRYSLARYPADSPLTLDPEILQKRTNDNPVFYVQYAHARTHNVARNAADSGVDRSAFAPELLTHETESALLGALQEFPRIVAFAAE</sequence>
<dbReference type="Pfam" id="PF05746">
    <property type="entry name" value="DALR_1"/>
    <property type="match status" value="1"/>
</dbReference>
<proteinExistence type="inferred from homology"/>
<dbReference type="SUPFAM" id="SSF52374">
    <property type="entry name" value="Nucleotidylyl transferase"/>
    <property type="match status" value="1"/>
</dbReference>
<comment type="catalytic activity">
    <reaction evidence="8">
        <text>tRNA(Arg) + L-arginine + ATP = L-arginyl-tRNA(Arg) + AMP + diphosphate</text>
        <dbReference type="Rhea" id="RHEA:20301"/>
        <dbReference type="Rhea" id="RHEA-COMP:9658"/>
        <dbReference type="Rhea" id="RHEA-COMP:9673"/>
        <dbReference type="ChEBI" id="CHEBI:30616"/>
        <dbReference type="ChEBI" id="CHEBI:32682"/>
        <dbReference type="ChEBI" id="CHEBI:33019"/>
        <dbReference type="ChEBI" id="CHEBI:78442"/>
        <dbReference type="ChEBI" id="CHEBI:78513"/>
        <dbReference type="ChEBI" id="CHEBI:456215"/>
        <dbReference type="EC" id="6.1.1.19"/>
    </reaction>
</comment>
<dbReference type="SUPFAM" id="SSF47323">
    <property type="entry name" value="Anticodon-binding domain of a subclass of class I aminoacyl-tRNA synthetases"/>
    <property type="match status" value="1"/>
</dbReference>
<dbReference type="GO" id="GO:0005524">
    <property type="term" value="F:ATP binding"/>
    <property type="evidence" value="ECO:0007669"/>
    <property type="project" value="UniProtKB-KW"/>
</dbReference>
<feature type="domain" description="DALR anticodon binding" evidence="11">
    <location>
        <begin position="167"/>
        <end position="219"/>
    </location>
</feature>
<dbReference type="PANTHER" id="PTHR11956:SF5">
    <property type="entry name" value="ARGININE--TRNA LIGASE, CYTOPLASMIC"/>
    <property type="match status" value="1"/>
</dbReference>
<evidence type="ECO:0000256" key="6">
    <source>
        <dbReference type="ARBA" id="ARBA00022917"/>
    </source>
</evidence>
<dbReference type="InterPro" id="IPR008909">
    <property type="entry name" value="DALR_anticod-bd"/>
</dbReference>